<dbReference type="AlphaFoldDB" id="X1DL56"/>
<dbReference type="InterPro" id="IPR050114">
    <property type="entry name" value="UPF0173_UPF0282_UlaG_hydrolase"/>
</dbReference>
<dbReference type="PANTHER" id="PTHR43546:SF8">
    <property type="entry name" value="METALLO-BETA-LACTAMASE DOMAIN-CONTAINING PROTEIN"/>
    <property type="match status" value="1"/>
</dbReference>
<dbReference type="InterPro" id="IPR036866">
    <property type="entry name" value="RibonucZ/Hydroxyglut_hydro"/>
</dbReference>
<name>X1DL56_9ZZZZ</name>
<evidence type="ECO:0000313" key="1">
    <source>
        <dbReference type="EMBL" id="GAG97151.1"/>
    </source>
</evidence>
<organism evidence="1">
    <name type="scientific">marine sediment metagenome</name>
    <dbReference type="NCBI Taxonomy" id="412755"/>
    <lineage>
        <taxon>unclassified sequences</taxon>
        <taxon>metagenomes</taxon>
        <taxon>ecological metagenomes</taxon>
    </lineage>
</organism>
<dbReference type="SUPFAM" id="SSF56281">
    <property type="entry name" value="Metallo-hydrolase/oxidoreductase"/>
    <property type="match status" value="1"/>
</dbReference>
<reference evidence="1" key="1">
    <citation type="journal article" date="2014" name="Front. Microbiol.">
        <title>High frequency of phylogenetically diverse reductive dehalogenase-homologous genes in deep subseafloor sedimentary metagenomes.</title>
        <authorList>
            <person name="Kawai M."/>
            <person name="Futagami T."/>
            <person name="Toyoda A."/>
            <person name="Takaki Y."/>
            <person name="Nishi S."/>
            <person name="Hori S."/>
            <person name="Arai W."/>
            <person name="Tsubouchi T."/>
            <person name="Morono Y."/>
            <person name="Uchiyama I."/>
            <person name="Ito T."/>
            <person name="Fujiyama A."/>
            <person name="Inagaki F."/>
            <person name="Takami H."/>
        </authorList>
    </citation>
    <scope>NUCLEOTIDE SEQUENCE</scope>
    <source>
        <strain evidence="1">Expedition CK06-06</strain>
    </source>
</reference>
<comment type="caution">
    <text evidence="1">The sequence shown here is derived from an EMBL/GenBank/DDBJ whole genome shotgun (WGS) entry which is preliminary data.</text>
</comment>
<dbReference type="PANTHER" id="PTHR43546">
    <property type="entry name" value="UPF0173 METAL-DEPENDENT HYDROLASE MJ1163-RELATED"/>
    <property type="match status" value="1"/>
</dbReference>
<dbReference type="Pfam" id="PF13483">
    <property type="entry name" value="Lactamase_B_3"/>
    <property type="match status" value="1"/>
</dbReference>
<proteinExistence type="predicted"/>
<evidence type="ECO:0008006" key="2">
    <source>
        <dbReference type="Google" id="ProtNLM"/>
    </source>
</evidence>
<protein>
    <recommendedName>
        <fullName evidence="2">Metallo-beta-lactamase domain-containing protein</fullName>
    </recommendedName>
</protein>
<accession>X1DL56</accession>
<gene>
    <name evidence="1" type="ORF">S01H4_47188</name>
</gene>
<dbReference type="Gene3D" id="3.60.15.10">
    <property type="entry name" value="Ribonuclease Z/Hydroxyacylglutathione hydrolase-like"/>
    <property type="match status" value="1"/>
</dbReference>
<dbReference type="EMBL" id="BART01026459">
    <property type="protein sequence ID" value="GAG97151.1"/>
    <property type="molecule type" value="Genomic_DNA"/>
</dbReference>
<feature type="non-terminal residue" evidence="1">
    <location>
        <position position="163"/>
    </location>
</feature>
<sequence length="163" mass="18500">MYIDPAYLRTYFTRYPKKIEFSKWPDPIDGLPEELEKAHIILLTHHHKDHCKSVTVNRLRHADTLVVAPERCIKELGKDIKVIEPGEEMTFGDIEIKPVDAYNTEQGSSTRKVHHKGYGVGYLIGIGSKIIYHAGDTDFIPEMREFGGIDMALVPIGGTYTMD</sequence>